<evidence type="ECO:0000259" key="4">
    <source>
        <dbReference type="PROSITE" id="PS50893"/>
    </source>
</evidence>
<dbReference type="AlphaFoldDB" id="A0A7X0M5N7"/>
<organism evidence="5 6">
    <name type="scientific">Sphaerisporangium rubeum</name>
    <dbReference type="NCBI Taxonomy" id="321317"/>
    <lineage>
        <taxon>Bacteria</taxon>
        <taxon>Bacillati</taxon>
        <taxon>Actinomycetota</taxon>
        <taxon>Actinomycetes</taxon>
        <taxon>Streptosporangiales</taxon>
        <taxon>Streptosporangiaceae</taxon>
        <taxon>Sphaerisporangium</taxon>
    </lineage>
</organism>
<accession>A0A7X0M5N7</accession>
<dbReference type="GO" id="GO:0098796">
    <property type="term" value="C:membrane protein complex"/>
    <property type="evidence" value="ECO:0007669"/>
    <property type="project" value="UniProtKB-ARBA"/>
</dbReference>
<dbReference type="GO" id="GO:0005886">
    <property type="term" value="C:plasma membrane"/>
    <property type="evidence" value="ECO:0007669"/>
    <property type="project" value="TreeGrafter"/>
</dbReference>
<keyword evidence="2" id="KW-0547">Nucleotide-binding</keyword>
<dbReference type="InterPro" id="IPR003593">
    <property type="entry name" value="AAA+_ATPase"/>
</dbReference>
<name>A0A7X0M5N7_9ACTN</name>
<dbReference type="InterPro" id="IPR015854">
    <property type="entry name" value="ABC_transpr_LolD-like"/>
</dbReference>
<gene>
    <name evidence="5" type="ORF">BJ992_001996</name>
</gene>
<protein>
    <submittedName>
        <fullName evidence="5">Putative ABC transport system ATP-binding protein</fullName>
    </submittedName>
</protein>
<keyword evidence="3 5" id="KW-0067">ATP-binding</keyword>
<dbReference type="InterPro" id="IPR017911">
    <property type="entry name" value="MacB-like_ATP-bd"/>
</dbReference>
<evidence type="ECO:0000313" key="5">
    <source>
        <dbReference type="EMBL" id="MBB6472565.1"/>
    </source>
</evidence>
<evidence type="ECO:0000256" key="2">
    <source>
        <dbReference type="ARBA" id="ARBA00022741"/>
    </source>
</evidence>
<dbReference type="PROSITE" id="PS00211">
    <property type="entry name" value="ABC_TRANSPORTER_1"/>
    <property type="match status" value="1"/>
</dbReference>
<dbReference type="InterPro" id="IPR003439">
    <property type="entry name" value="ABC_transporter-like_ATP-bd"/>
</dbReference>
<comment type="caution">
    <text evidence="5">The sequence shown here is derived from an EMBL/GenBank/DDBJ whole genome shotgun (WGS) entry which is preliminary data.</text>
</comment>
<dbReference type="Proteomes" id="UP000555564">
    <property type="component" value="Unassembled WGS sequence"/>
</dbReference>
<dbReference type="FunFam" id="3.40.50.300:FF:000032">
    <property type="entry name" value="Export ABC transporter ATP-binding protein"/>
    <property type="match status" value="1"/>
</dbReference>
<dbReference type="Gene3D" id="3.40.50.300">
    <property type="entry name" value="P-loop containing nucleotide triphosphate hydrolases"/>
    <property type="match status" value="1"/>
</dbReference>
<dbReference type="SUPFAM" id="SSF52540">
    <property type="entry name" value="P-loop containing nucleoside triphosphate hydrolases"/>
    <property type="match status" value="1"/>
</dbReference>
<dbReference type="EMBL" id="JACHIU010000001">
    <property type="protein sequence ID" value="MBB6472565.1"/>
    <property type="molecule type" value="Genomic_DNA"/>
</dbReference>
<dbReference type="PANTHER" id="PTHR24220">
    <property type="entry name" value="IMPORT ATP-BINDING PROTEIN"/>
    <property type="match status" value="1"/>
</dbReference>
<dbReference type="InterPro" id="IPR017871">
    <property type="entry name" value="ABC_transporter-like_CS"/>
</dbReference>
<sequence>MTVKDHTEEPVLRLSEVWKVYPGEPPVESVRGVSLDVRPGEMVALLGPSGSGKSTLLHLMAALDRPTSGSVRLAGHETGTYRDRRLAGLRARHVGVVFQRFFLLEGMTALENVATGLVYRGMPDAERRRLAAEALAGVGLAHRAAHRPSRLSGGERQRVAVARALAGRPAIVLADEPTGNLDSASGAAIIELLRELNGQGTTLVVVTHDAEVAGACPRRVELRDGLVVGDRGPVTP</sequence>
<keyword evidence="1" id="KW-0813">Transport</keyword>
<dbReference type="Pfam" id="PF00005">
    <property type="entry name" value="ABC_tran"/>
    <property type="match status" value="1"/>
</dbReference>
<dbReference type="GO" id="GO:0016887">
    <property type="term" value="F:ATP hydrolysis activity"/>
    <property type="evidence" value="ECO:0007669"/>
    <property type="project" value="InterPro"/>
</dbReference>
<feature type="domain" description="ABC transporter" evidence="4">
    <location>
        <begin position="12"/>
        <end position="236"/>
    </location>
</feature>
<evidence type="ECO:0000313" key="6">
    <source>
        <dbReference type="Proteomes" id="UP000555564"/>
    </source>
</evidence>
<dbReference type="SMART" id="SM00382">
    <property type="entry name" value="AAA"/>
    <property type="match status" value="1"/>
</dbReference>
<evidence type="ECO:0000256" key="3">
    <source>
        <dbReference type="ARBA" id="ARBA00022840"/>
    </source>
</evidence>
<dbReference type="RefSeq" id="WP_184979725.1">
    <property type="nucleotide sequence ID" value="NZ_BAAALO010000037.1"/>
</dbReference>
<dbReference type="CDD" id="cd03255">
    <property type="entry name" value="ABC_MJ0796_LolCDE_FtsE"/>
    <property type="match status" value="1"/>
</dbReference>
<reference evidence="5 6" key="1">
    <citation type="submission" date="2020-08" db="EMBL/GenBank/DDBJ databases">
        <title>Sequencing the genomes of 1000 actinobacteria strains.</title>
        <authorList>
            <person name="Klenk H.-P."/>
        </authorList>
    </citation>
    <scope>NUCLEOTIDE SEQUENCE [LARGE SCALE GENOMIC DNA]</scope>
    <source>
        <strain evidence="5 6">DSM 44936</strain>
    </source>
</reference>
<proteinExistence type="predicted"/>
<keyword evidence="6" id="KW-1185">Reference proteome</keyword>
<dbReference type="GO" id="GO:0005524">
    <property type="term" value="F:ATP binding"/>
    <property type="evidence" value="ECO:0007669"/>
    <property type="project" value="UniProtKB-KW"/>
</dbReference>
<dbReference type="GO" id="GO:0022857">
    <property type="term" value="F:transmembrane transporter activity"/>
    <property type="evidence" value="ECO:0007669"/>
    <property type="project" value="UniProtKB-ARBA"/>
</dbReference>
<evidence type="ECO:0000256" key="1">
    <source>
        <dbReference type="ARBA" id="ARBA00022448"/>
    </source>
</evidence>
<dbReference type="PROSITE" id="PS50893">
    <property type="entry name" value="ABC_TRANSPORTER_2"/>
    <property type="match status" value="1"/>
</dbReference>
<dbReference type="PANTHER" id="PTHR24220:SF86">
    <property type="entry name" value="ABC TRANSPORTER ABCH.1"/>
    <property type="match status" value="1"/>
</dbReference>
<dbReference type="InterPro" id="IPR027417">
    <property type="entry name" value="P-loop_NTPase"/>
</dbReference>